<dbReference type="AlphaFoldDB" id="A0A0C9T8E9"/>
<gene>
    <name evidence="2" type="ORF">PAXINDRAFT_159346</name>
</gene>
<dbReference type="Proteomes" id="UP000053647">
    <property type="component" value="Unassembled WGS sequence"/>
</dbReference>
<dbReference type="EMBL" id="KN821749">
    <property type="protein sequence ID" value="KIJ04522.1"/>
    <property type="molecule type" value="Genomic_DNA"/>
</dbReference>
<evidence type="ECO:0000313" key="2">
    <source>
        <dbReference type="EMBL" id="KIJ04522.1"/>
    </source>
</evidence>
<name>A0A0C9T8E9_PAXIN</name>
<feature type="non-terminal residue" evidence="2">
    <location>
        <position position="177"/>
    </location>
</feature>
<feature type="compositionally biased region" description="Polar residues" evidence="1">
    <location>
        <begin position="1"/>
        <end position="12"/>
    </location>
</feature>
<keyword evidence="3" id="KW-1185">Reference proteome</keyword>
<reference evidence="2 3" key="1">
    <citation type="submission" date="2014-06" db="EMBL/GenBank/DDBJ databases">
        <authorList>
            <consortium name="DOE Joint Genome Institute"/>
            <person name="Kuo A."/>
            <person name="Kohler A."/>
            <person name="Nagy L.G."/>
            <person name="Floudas D."/>
            <person name="Copeland A."/>
            <person name="Barry K.W."/>
            <person name="Cichocki N."/>
            <person name="Veneault-Fourrey C."/>
            <person name="LaButti K."/>
            <person name="Lindquist E.A."/>
            <person name="Lipzen A."/>
            <person name="Lundell T."/>
            <person name="Morin E."/>
            <person name="Murat C."/>
            <person name="Sun H."/>
            <person name="Tunlid A."/>
            <person name="Henrissat B."/>
            <person name="Grigoriev I.V."/>
            <person name="Hibbett D.S."/>
            <person name="Martin F."/>
            <person name="Nordberg H.P."/>
            <person name="Cantor M.N."/>
            <person name="Hua S.X."/>
        </authorList>
    </citation>
    <scope>NUCLEOTIDE SEQUENCE [LARGE SCALE GENOMIC DNA]</scope>
    <source>
        <strain evidence="2 3">ATCC 200175</strain>
    </source>
</reference>
<proteinExistence type="predicted"/>
<accession>A0A0C9T8E9</accession>
<evidence type="ECO:0000313" key="3">
    <source>
        <dbReference type="Proteomes" id="UP000053647"/>
    </source>
</evidence>
<dbReference type="OrthoDB" id="2690401at2759"/>
<protein>
    <submittedName>
        <fullName evidence="2">Uncharacterized protein</fullName>
    </submittedName>
</protein>
<organism evidence="2 3">
    <name type="scientific">Paxillus involutus ATCC 200175</name>
    <dbReference type="NCBI Taxonomy" id="664439"/>
    <lineage>
        <taxon>Eukaryota</taxon>
        <taxon>Fungi</taxon>
        <taxon>Dikarya</taxon>
        <taxon>Basidiomycota</taxon>
        <taxon>Agaricomycotina</taxon>
        <taxon>Agaricomycetes</taxon>
        <taxon>Agaricomycetidae</taxon>
        <taxon>Boletales</taxon>
        <taxon>Paxilineae</taxon>
        <taxon>Paxillaceae</taxon>
        <taxon>Paxillus</taxon>
    </lineage>
</organism>
<reference evidence="3" key="2">
    <citation type="submission" date="2015-01" db="EMBL/GenBank/DDBJ databases">
        <title>Evolutionary Origins and Diversification of the Mycorrhizal Mutualists.</title>
        <authorList>
            <consortium name="DOE Joint Genome Institute"/>
            <consortium name="Mycorrhizal Genomics Consortium"/>
            <person name="Kohler A."/>
            <person name="Kuo A."/>
            <person name="Nagy L.G."/>
            <person name="Floudas D."/>
            <person name="Copeland A."/>
            <person name="Barry K.W."/>
            <person name="Cichocki N."/>
            <person name="Veneault-Fourrey C."/>
            <person name="LaButti K."/>
            <person name="Lindquist E.A."/>
            <person name="Lipzen A."/>
            <person name="Lundell T."/>
            <person name="Morin E."/>
            <person name="Murat C."/>
            <person name="Riley R."/>
            <person name="Ohm R."/>
            <person name="Sun H."/>
            <person name="Tunlid A."/>
            <person name="Henrissat B."/>
            <person name="Grigoriev I.V."/>
            <person name="Hibbett D.S."/>
            <person name="Martin F."/>
        </authorList>
    </citation>
    <scope>NUCLEOTIDE SEQUENCE [LARGE SCALE GENOMIC DNA]</scope>
    <source>
        <strain evidence="3">ATCC 200175</strain>
    </source>
</reference>
<feature type="region of interest" description="Disordered" evidence="1">
    <location>
        <begin position="1"/>
        <end position="26"/>
    </location>
</feature>
<dbReference type="HOGENOM" id="CLU_130211_0_0_1"/>
<sequence length="177" mass="19205">MSSSESESNMRVTTRKEKKKTSTQDLLNAVSCVHPSKLSSSSDAKETDGMEVYHIAGKKAAALVDPFGVPAKAFLTGLQHDRGGTLNSDSSLEDIERQLHFYNGTLKLLPGLKLELNTISPVKLTKVIQAITKGMSDGRSADLNSIKHKGLKYVPHDMHSKAEALDPSIPEVMDKST</sequence>
<evidence type="ECO:0000256" key="1">
    <source>
        <dbReference type="SAM" id="MobiDB-lite"/>
    </source>
</evidence>